<feature type="domain" description="Ubiquitin-like" evidence="1">
    <location>
        <begin position="221"/>
        <end position="296"/>
    </location>
</feature>
<dbReference type="FunFam" id="3.10.20.90:FF:000222">
    <property type="entry name" value="Polyubiquitin 5"/>
    <property type="match status" value="1"/>
</dbReference>
<proteinExistence type="predicted"/>
<dbReference type="STRING" id="1169540.A0A0G4GEM3"/>
<organism evidence="2 3">
    <name type="scientific">Vitrella brassicaformis (strain CCMP3155)</name>
    <dbReference type="NCBI Taxonomy" id="1169540"/>
    <lineage>
        <taxon>Eukaryota</taxon>
        <taxon>Sar</taxon>
        <taxon>Alveolata</taxon>
        <taxon>Colpodellida</taxon>
        <taxon>Vitrellaceae</taxon>
        <taxon>Vitrella</taxon>
    </lineage>
</organism>
<reference evidence="2 3" key="1">
    <citation type="submission" date="2014-11" db="EMBL/GenBank/DDBJ databases">
        <authorList>
            <person name="Zhu J."/>
            <person name="Qi W."/>
            <person name="Song R."/>
        </authorList>
    </citation>
    <scope>NUCLEOTIDE SEQUENCE [LARGE SCALE GENOMIC DNA]</scope>
</reference>
<dbReference type="PRINTS" id="PR00348">
    <property type="entry name" value="UBIQUITIN"/>
</dbReference>
<dbReference type="Proteomes" id="UP000041254">
    <property type="component" value="Unassembled WGS sequence"/>
</dbReference>
<keyword evidence="3" id="KW-1185">Reference proteome</keyword>
<dbReference type="InterPro" id="IPR029071">
    <property type="entry name" value="Ubiquitin-like_domsf"/>
</dbReference>
<dbReference type="VEuPathDB" id="CryptoDB:Vbra_9914"/>
<dbReference type="PANTHER" id="PTHR10666">
    <property type="entry name" value="UBIQUITIN"/>
    <property type="match status" value="1"/>
</dbReference>
<dbReference type="Pfam" id="PF00240">
    <property type="entry name" value="ubiquitin"/>
    <property type="match status" value="1"/>
</dbReference>
<dbReference type="SMART" id="SM00213">
    <property type="entry name" value="UBQ"/>
    <property type="match status" value="1"/>
</dbReference>
<dbReference type="InterPro" id="IPR050158">
    <property type="entry name" value="Ubiquitin_ubiquitin-like"/>
</dbReference>
<evidence type="ECO:0000313" key="2">
    <source>
        <dbReference type="EMBL" id="CEM27829.1"/>
    </source>
</evidence>
<accession>A0A0G4GEM3</accession>
<protein>
    <recommendedName>
        <fullName evidence="1">Ubiquitin-like domain-containing protein</fullName>
    </recommendedName>
</protein>
<dbReference type="AlphaFoldDB" id="A0A0G4GEM3"/>
<dbReference type="PhylomeDB" id="A0A0G4GEM3"/>
<evidence type="ECO:0000259" key="1">
    <source>
        <dbReference type="PROSITE" id="PS50053"/>
    </source>
</evidence>
<dbReference type="SUPFAM" id="SSF54236">
    <property type="entry name" value="Ubiquitin-like"/>
    <property type="match status" value="1"/>
</dbReference>
<dbReference type="InterPro" id="IPR019956">
    <property type="entry name" value="Ubiquitin_dom"/>
</dbReference>
<evidence type="ECO:0000313" key="3">
    <source>
        <dbReference type="Proteomes" id="UP000041254"/>
    </source>
</evidence>
<name>A0A0G4GEM3_VITBC</name>
<dbReference type="EMBL" id="CDMY01000645">
    <property type="protein sequence ID" value="CEM27829.1"/>
    <property type="molecule type" value="Genomic_DNA"/>
</dbReference>
<dbReference type="InParanoid" id="A0A0G4GEM3"/>
<dbReference type="OrthoDB" id="428577at2759"/>
<dbReference type="PROSITE" id="PS50053">
    <property type="entry name" value="UBIQUITIN_2"/>
    <property type="match status" value="1"/>
</dbReference>
<dbReference type="Gene3D" id="3.10.20.90">
    <property type="entry name" value="Phosphatidylinositol 3-kinase Catalytic Subunit, Chain A, domain 1"/>
    <property type="match status" value="1"/>
</dbReference>
<sequence length="296" mass="33534">MYFHMIHSNDAMSSTESLRLRSAARSLEEAFGTLWGVIEMAGRPQRVAALEHDLPEHLVCLWDEIQTLKWSEVIYRLTQEGLFDAAQAPVAVRDFLLFMMLKGEENDRQCRLSVPPHIDLVWHSVLVDPVLYMSLSRIVGIEPVIPHDPMGEYDSHDVKESRRRDALGNFLQTFGYDYDGGPEPSQLPLPGWEPAPESSRISTDVLLPQEQHLKDRAKSYMVLFVKTLTGKTITVEACAEATIETFKQAIQRGEGIPVDQQRLIFAGRQLEDGRMLSDYSIQKESTLHLITRLAGC</sequence>
<gene>
    <name evidence="2" type="ORF">Vbra_9914</name>
</gene>
<dbReference type="InterPro" id="IPR000626">
    <property type="entry name" value="Ubiquitin-like_dom"/>
</dbReference>